<evidence type="ECO:0000313" key="1">
    <source>
        <dbReference type="EMBL" id="QDU79595.1"/>
    </source>
</evidence>
<proteinExistence type="predicted"/>
<gene>
    <name evidence="1" type="ORF">Pla110_13060</name>
</gene>
<reference evidence="1 2" key="1">
    <citation type="submission" date="2019-02" db="EMBL/GenBank/DDBJ databases">
        <title>Deep-cultivation of Planctomycetes and their phenomic and genomic characterization uncovers novel biology.</title>
        <authorList>
            <person name="Wiegand S."/>
            <person name="Jogler M."/>
            <person name="Boedeker C."/>
            <person name="Pinto D."/>
            <person name="Vollmers J."/>
            <person name="Rivas-Marin E."/>
            <person name="Kohn T."/>
            <person name="Peeters S.H."/>
            <person name="Heuer A."/>
            <person name="Rast P."/>
            <person name="Oberbeckmann S."/>
            <person name="Bunk B."/>
            <person name="Jeske O."/>
            <person name="Meyerdierks A."/>
            <person name="Storesund J.E."/>
            <person name="Kallscheuer N."/>
            <person name="Luecker S."/>
            <person name="Lage O.M."/>
            <person name="Pohl T."/>
            <person name="Merkel B.J."/>
            <person name="Hornburger P."/>
            <person name="Mueller R.-W."/>
            <person name="Bruemmer F."/>
            <person name="Labrenz M."/>
            <person name="Spormann A.M."/>
            <person name="Op den Camp H."/>
            <person name="Overmann J."/>
            <person name="Amann R."/>
            <person name="Jetten M.S.M."/>
            <person name="Mascher T."/>
            <person name="Medema M.H."/>
            <person name="Devos D.P."/>
            <person name="Kaster A.-K."/>
            <person name="Ovreas L."/>
            <person name="Rohde M."/>
            <person name="Galperin M.Y."/>
            <person name="Jogler C."/>
        </authorList>
    </citation>
    <scope>NUCLEOTIDE SEQUENCE [LARGE SCALE GENOMIC DNA]</scope>
    <source>
        <strain evidence="1 2">Pla110</strain>
    </source>
</reference>
<protein>
    <submittedName>
        <fullName evidence="1">Uncharacterized protein</fullName>
    </submittedName>
</protein>
<dbReference type="KEGG" id="plon:Pla110_13060"/>
<dbReference type="AlphaFoldDB" id="A0A518CK41"/>
<accession>A0A518CK41</accession>
<dbReference type="EMBL" id="CP036281">
    <property type="protein sequence ID" value="QDU79595.1"/>
    <property type="molecule type" value="Genomic_DNA"/>
</dbReference>
<keyword evidence="2" id="KW-1185">Reference proteome</keyword>
<sequence length="96" mass="10938">MVSLLKHGELVAYNSPELPRMEELRQHETSTRPLTDFEISALAQILEGEDLVVDSQPKSIRMMGSLRAFTQCLQCHRGEEDQLLGTFSYKFILPSE</sequence>
<evidence type="ECO:0000313" key="2">
    <source>
        <dbReference type="Proteomes" id="UP000317178"/>
    </source>
</evidence>
<name>A0A518CK41_9PLAN</name>
<organism evidence="1 2">
    <name type="scientific">Polystyrenella longa</name>
    <dbReference type="NCBI Taxonomy" id="2528007"/>
    <lineage>
        <taxon>Bacteria</taxon>
        <taxon>Pseudomonadati</taxon>
        <taxon>Planctomycetota</taxon>
        <taxon>Planctomycetia</taxon>
        <taxon>Planctomycetales</taxon>
        <taxon>Planctomycetaceae</taxon>
        <taxon>Polystyrenella</taxon>
    </lineage>
</organism>
<dbReference type="Proteomes" id="UP000317178">
    <property type="component" value="Chromosome"/>
</dbReference>